<keyword evidence="3" id="KW-1185">Reference proteome</keyword>
<feature type="transmembrane region" description="Helical" evidence="1">
    <location>
        <begin position="45"/>
        <end position="63"/>
    </location>
</feature>
<keyword evidence="1" id="KW-0472">Membrane</keyword>
<proteinExistence type="predicted"/>
<sequence>MSRWKWIGRPAVVAVYVMAVTYMAGKWAIRYAYLERGYDAVGGEYLFIPMVAWAAYKMINIFLNALEDGMYAETGHEKAGGRGTAGLRNNR</sequence>
<dbReference type="AlphaFoldDB" id="A0A2K4ZKQ9"/>
<keyword evidence="1" id="KW-0812">Transmembrane</keyword>
<dbReference type="EMBL" id="OFSM01000021">
    <property type="protein sequence ID" value="SOY31084.1"/>
    <property type="molecule type" value="Genomic_DNA"/>
</dbReference>
<reference evidence="2 3" key="1">
    <citation type="submission" date="2018-01" db="EMBL/GenBank/DDBJ databases">
        <authorList>
            <person name="Gaut B.S."/>
            <person name="Morton B.R."/>
            <person name="Clegg M.T."/>
            <person name="Duvall M.R."/>
        </authorList>
    </citation>
    <scope>NUCLEOTIDE SEQUENCE [LARGE SCALE GENOMIC DNA]</scope>
    <source>
        <strain evidence="2">GP69</strain>
    </source>
</reference>
<evidence type="ECO:0000256" key="1">
    <source>
        <dbReference type="SAM" id="Phobius"/>
    </source>
</evidence>
<dbReference type="Proteomes" id="UP000236311">
    <property type="component" value="Unassembled WGS sequence"/>
</dbReference>
<evidence type="ECO:0000313" key="3">
    <source>
        <dbReference type="Proteomes" id="UP000236311"/>
    </source>
</evidence>
<organism evidence="2 3">
    <name type="scientific">Acetatifactor muris</name>
    <dbReference type="NCBI Taxonomy" id="879566"/>
    <lineage>
        <taxon>Bacteria</taxon>
        <taxon>Bacillati</taxon>
        <taxon>Bacillota</taxon>
        <taxon>Clostridia</taxon>
        <taxon>Lachnospirales</taxon>
        <taxon>Lachnospiraceae</taxon>
        <taxon>Acetatifactor</taxon>
    </lineage>
</organism>
<dbReference type="OrthoDB" id="3036069at2"/>
<keyword evidence="1" id="KW-1133">Transmembrane helix</keyword>
<protein>
    <submittedName>
        <fullName evidence="2">Uncharacterized protein</fullName>
    </submittedName>
</protein>
<accession>A0A2K4ZKQ9</accession>
<evidence type="ECO:0000313" key="2">
    <source>
        <dbReference type="EMBL" id="SOY31084.1"/>
    </source>
</evidence>
<dbReference type="RefSeq" id="WP_103241088.1">
    <property type="nucleotide sequence ID" value="NZ_JANJZD010000024.1"/>
</dbReference>
<feature type="transmembrane region" description="Helical" evidence="1">
    <location>
        <begin position="12"/>
        <end position="33"/>
    </location>
</feature>
<name>A0A2K4ZKQ9_9FIRM</name>
<gene>
    <name evidence="2" type="ORF">AMURIS_03818</name>
</gene>